<accession>R4TMU7</accession>
<reference evidence="2 3" key="1">
    <citation type="submission" date="2012-12" db="EMBL/GenBank/DDBJ databases">
        <authorList>
            <person name="Sencilo A."/>
            <person name="Jacobs-Sera D."/>
            <person name="Russell D.A."/>
            <person name="Ko C."/>
            <person name="Atanasova N."/>
            <person name="Osterlund E."/>
            <person name="Oksanen H.M."/>
            <person name="Bamford D.H."/>
            <person name="Hatfull G.F."/>
            <person name="Roine E."/>
            <person name="Hendrix R.W."/>
        </authorList>
    </citation>
    <scope>NUCLEOTIDE SEQUENCE [LARGE SCALE GENOMIC DNA]</scope>
</reference>
<evidence type="ECO:0000313" key="3">
    <source>
        <dbReference type="Proteomes" id="UP000202786"/>
    </source>
</evidence>
<dbReference type="KEGG" id="vg:16194053"/>
<keyword evidence="1" id="KW-1133">Transmembrane helix</keyword>
<organism evidence="2 3">
    <name type="scientific">Halogranum tailed virus 1</name>
    <dbReference type="NCBI Taxonomy" id="1273749"/>
    <lineage>
        <taxon>Viruses</taxon>
        <taxon>Duplodnaviria</taxon>
        <taxon>Heunggongvirae</taxon>
        <taxon>Uroviricota</taxon>
        <taxon>Caudoviricetes</taxon>
        <taxon>Thumleimavirales</taxon>
        <taxon>Halomagnusviridae</taxon>
        <taxon>Hagravirus</taxon>
        <taxon>Hagravirus capitaneum</taxon>
        <taxon>Hagravirus HGTV1</taxon>
    </lineage>
</organism>
<keyword evidence="1" id="KW-0812">Transmembrane</keyword>
<sequence length="48" mass="5402">MAPDIFIAFLIIGMFFPIVSLIGAILLFLDGFGGAALILFVWWLLWEE</sequence>
<dbReference type="GeneID" id="16194053"/>
<protein>
    <submittedName>
        <fullName evidence="2">Uncharacterized protein</fullName>
    </submittedName>
</protein>
<feature type="transmembrane region" description="Helical" evidence="1">
    <location>
        <begin position="12"/>
        <end position="45"/>
    </location>
</feature>
<keyword evidence="1" id="KW-0472">Membrane</keyword>
<name>R4TMU7_9CAUD</name>
<dbReference type="Proteomes" id="UP000202786">
    <property type="component" value="Segment"/>
</dbReference>
<evidence type="ECO:0000256" key="1">
    <source>
        <dbReference type="SAM" id="Phobius"/>
    </source>
</evidence>
<dbReference type="RefSeq" id="YP_008059391.1">
    <property type="nucleotide sequence ID" value="NC_021328.1"/>
</dbReference>
<evidence type="ECO:0000313" key="2">
    <source>
        <dbReference type="EMBL" id="AGM11513.1"/>
    </source>
</evidence>
<proteinExistence type="predicted"/>
<dbReference type="EMBL" id="KC292026">
    <property type="protein sequence ID" value="AGM11513.1"/>
    <property type="molecule type" value="Genomic_DNA"/>
</dbReference>
<gene>
    <name evidence="2" type="primary">216</name>
    <name evidence="2" type="ORF">HGTV1_216</name>
</gene>
<keyword evidence="3" id="KW-1185">Reference proteome</keyword>